<evidence type="ECO:0000313" key="1">
    <source>
        <dbReference type="EMBL" id="MEA5365443.1"/>
    </source>
</evidence>
<sequence length="107" mass="12352">MSIVLTGGDVNDCTMFTRSWPGSSSVDRVWAVRRPFPNAVISRPNRLCRGRVGGRPPAFDRTIYRRRNIVERCFTRLEQFRAIATRFDKTAISYRGMIDPAMLLTWL</sequence>
<evidence type="ECO:0008006" key="3">
    <source>
        <dbReference type="Google" id="ProtNLM"/>
    </source>
</evidence>
<keyword evidence="2" id="KW-1185">Reference proteome</keyword>
<evidence type="ECO:0000313" key="2">
    <source>
        <dbReference type="Proteomes" id="UP001304298"/>
    </source>
</evidence>
<dbReference type="Proteomes" id="UP001304298">
    <property type="component" value="Unassembled WGS sequence"/>
</dbReference>
<reference evidence="1 2" key="1">
    <citation type="submission" date="2023-12" db="EMBL/GenBank/DDBJ databases">
        <title>Amycolatopsis sp. V23-08.</title>
        <authorList>
            <person name="Somphong A."/>
        </authorList>
    </citation>
    <scope>NUCLEOTIDE SEQUENCE [LARGE SCALE GENOMIC DNA]</scope>
    <source>
        <strain evidence="1 2">V23-08</strain>
    </source>
</reference>
<gene>
    <name evidence="1" type="ORF">VA596_38370</name>
</gene>
<proteinExistence type="predicted"/>
<accession>A0ABU5RGN9</accession>
<name>A0ABU5RGN9_9PSEU</name>
<organism evidence="1 2">
    <name type="scientific">Amycolatopsis heterodermiae</name>
    <dbReference type="NCBI Taxonomy" id="3110235"/>
    <lineage>
        <taxon>Bacteria</taxon>
        <taxon>Bacillati</taxon>
        <taxon>Actinomycetota</taxon>
        <taxon>Actinomycetes</taxon>
        <taxon>Pseudonocardiales</taxon>
        <taxon>Pseudonocardiaceae</taxon>
        <taxon>Amycolatopsis</taxon>
    </lineage>
</organism>
<protein>
    <recommendedName>
        <fullName evidence="3">Transposase</fullName>
    </recommendedName>
</protein>
<comment type="caution">
    <text evidence="1">The sequence shown here is derived from an EMBL/GenBank/DDBJ whole genome shotgun (WGS) entry which is preliminary data.</text>
</comment>
<dbReference type="EMBL" id="JAYFSI010000012">
    <property type="protein sequence ID" value="MEA5365443.1"/>
    <property type="molecule type" value="Genomic_DNA"/>
</dbReference>